<keyword evidence="4 8" id="KW-1133">Transmembrane helix</keyword>
<feature type="domain" description="ABC3 transporter permease C-terminal" evidence="9">
    <location>
        <begin position="958"/>
        <end position="1074"/>
    </location>
</feature>
<feature type="transmembrane region" description="Helical" evidence="8">
    <location>
        <begin position="460"/>
        <end position="477"/>
    </location>
</feature>
<feature type="transmembrane region" description="Helical" evidence="8">
    <location>
        <begin position="489"/>
        <end position="510"/>
    </location>
</feature>
<reference evidence="10 11" key="1">
    <citation type="submission" date="2020-05" db="EMBL/GenBank/DDBJ databases">
        <authorList>
            <person name="Li K."/>
        </authorList>
    </citation>
    <scope>NUCLEOTIDE SEQUENCE [LARGE SCALE GENOMIC DNA]</scope>
    <source>
        <strain evidence="11">jing01</strain>
    </source>
</reference>
<gene>
    <name evidence="10" type="ORF">HKX69_22555</name>
</gene>
<evidence type="ECO:0000256" key="6">
    <source>
        <dbReference type="ARBA" id="ARBA00038076"/>
    </source>
</evidence>
<sequence length="1091" mass="111864">MGRPSPRVVAPWVRTRLRAAPGAAVALAVLVALAACLAGAFPRAVDRYEDAGLRRALRQAGPEHTTVRVTAPQPDLGLPPERRAAALRPGALKRQYEKVLGTTGGPLSVRRAESAYGVAGTVSPAVPDPWLPRPTGLPAHISLAAQNDLADHAHVRTGRFPRAPHPVDASTPEVEAAVTAATAKALRIEVGSVVHMPAPGRAPLAVRVTGVLVPRDPGSAYWSTVPLLRTPTLVTLPTPGPDPDKYWLGALLLAPEAAPALLGTSTDPARYWHLAPDLRGLRAHDLDRLRPAVAALESGPGLQRARAVTDDGTDVSTDLDDALASFSRLRSGIAPLVSVAAAGAATVVAVVLLMTGGLAADRRRAELALLRARGASLSGLAVRLLAETAVIAVPAGALGLAVALLVVPDGRVTPAVLCALAVLLAACAALPLRAALAHRTVRLTAPREDITSVRPSRRRTVAELTLLVLAAGAVATLRRRGASGDQLTAVAPVLVGVIAAFVLLRVYPLLLRRLSGPAGRLRGAVGYLSLARAGRTQGSAVLPLLALLTALTTAAFGGSVLAGVAEARDRAALLRVGADARADAGVPLPADAPARARSVPGVRAVTPVSIAYEAKPEDGANAVPLVGVDPGGYDALTTHTGLGPFPSDRLTAGGRTGTGRLTAEGRTGTRRLTAEGRIGTGGLTAEGRTGTRRLTAEGRIGTGGLTAEGRTGTRRLTAGGRTGTGRLTAEGRTATGRLTAEGRTGTGRLTAEGYSGSGYVSRSGYPAGGDHSRISPLTGGDHSRISPLTGGDRSRVSTLTDGDHSPTSHPAVEARPATSTLAAEARPGAGHLAGGTRSGPLPAVASPSVASSYGTRRPFLVRLEDGSAVTVRIVLVRDRTPAVSGPDFLIVDRAGLPAPASRPTTLLLTGDHMDADALRKAVGGSAAVRLRAEERARYADSPLQSGAERVYTAAVVTGAGFAVLALLLSLLRAAPEQSALLARLRTMGLTRTESRRLLVLESLPQALLAALGGTLTGWAAIRLLAPGIDLTAVAFPSAQNPVTGIRLHPDTWSLLLPALAVVTVAVGVAALQAWWTGRRGSVTELRAGDDR</sequence>
<feature type="transmembrane region" description="Helical" evidence="8">
    <location>
        <begin position="540"/>
        <end position="565"/>
    </location>
</feature>
<feature type="transmembrane region" description="Helical" evidence="8">
    <location>
        <begin position="412"/>
        <end position="432"/>
    </location>
</feature>
<dbReference type="KEGG" id="sarg:HKX69_22555"/>
<organism evidence="10 11">
    <name type="scientific">Streptomyces argyrophylli</name>
    <dbReference type="NCBI Taxonomy" id="2726118"/>
    <lineage>
        <taxon>Bacteria</taxon>
        <taxon>Bacillati</taxon>
        <taxon>Actinomycetota</taxon>
        <taxon>Actinomycetes</taxon>
        <taxon>Kitasatosporales</taxon>
        <taxon>Streptomycetaceae</taxon>
        <taxon>Streptomyces</taxon>
    </lineage>
</organism>
<name>A0A6M4PMT6_9ACTN</name>
<evidence type="ECO:0000256" key="3">
    <source>
        <dbReference type="ARBA" id="ARBA00022692"/>
    </source>
</evidence>
<dbReference type="Pfam" id="PF02687">
    <property type="entry name" value="FtsX"/>
    <property type="match status" value="1"/>
</dbReference>
<feature type="transmembrane region" description="Helical" evidence="8">
    <location>
        <begin position="1054"/>
        <end position="1075"/>
    </location>
</feature>
<evidence type="ECO:0000313" key="10">
    <source>
        <dbReference type="EMBL" id="QJS11927.1"/>
    </source>
</evidence>
<dbReference type="PANTHER" id="PTHR30572:SF4">
    <property type="entry name" value="ABC TRANSPORTER PERMEASE YTRF"/>
    <property type="match status" value="1"/>
</dbReference>
<keyword evidence="3 8" id="KW-0812">Transmembrane</keyword>
<dbReference type="GO" id="GO:0022857">
    <property type="term" value="F:transmembrane transporter activity"/>
    <property type="evidence" value="ECO:0007669"/>
    <property type="project" value="TreeGrafter"/>
</dbReference>
<feature type="region of interest" description="Disordered" evidence="7">
    <location>
        <begin position="640"/>
        <end position="663"/>
    </location>
</feature>
<evidence type="ECO:0000256" key="2">
    <source>
        <dbReference type="ARBA" id="ARBA00022475"/>
    </source>
</evidence>
<keyword evidence="5 8" id="KW-0472">Membrane</keyword>
<evidence type="ECO:0000256" key="8">
    <source>
        <dbReference type="SAM" id="Phobius"/>
    </source>
</evidence>
<dbReference type="AlphaFoldDB" id="A0A6M4PMT6"/>
<evidence type="ECO:0000313" key="11">
    <source>
        <dbReference type="Proteomes" id="UP000502641"/>
    </source>
</evidence>
<dbReference type="GO" id="GO:0005886">
    <property type="term" value="C:plasma membrane"/>
    <property type="evidence" value="ECO:0007669"/>
    <property type="project" value="UniProtKB-SubCell"/>
</dbReference>
<keyword evidence="2" id="KW-1003">Cell membrane</keyword>
<feature type="transmembrane region" description="Helical" evidence="8">
    <location>
        <begin position="380"/>
        <end position="406"/>
    </location>
</feature>
<dbReference type="Proteomes" id="UP000502641">
    <property type="component" value="Chromosome"/>
</dbReference>
<accession>A0A6M4PMT6</accession>
<keyword evidence="11" id="KW-1185">Reference proteome</keyword>
<dbReference type="EMBL" id="CP053189">
    <property type="protein sequence ID" value="QJS11927.1"/>
    <property type="molecule type" value="Genomic_DNA"/>
</dbReference>
<evidence type="ECO:0000259" key="9">
    <source>
        <dbReference type="Pfam" id="PF02687"/>
    </source>
</evidence>
<evidence type="ECO:0000256" key="1">
    <source>
        <dbReference type="ARBA" id="ARBA00004651"/>
    </source>
</evidence>
<feature type="region of interest" description="Disordered" evidence="7">
    <location>
        <begin position="708"/>
        <end position="728"/>
    </location>
</feature>
<feature type="region of interest" description="Disordered" evidence="7">
    <location>
        <begin position="762"/>
        <end position="849"/>
    </location>
</feature>
<feature type="transmembrane region" description="Helical" evidence="8">
    <location>
        <begin position="997"/>
        <end position="1021"/>
    </location>
</feature>
<protein>
    <submittedName>
        <fullName evidence="10">ABC transporter permease</fullName>
    </submittedName>
</protein>
<comment type="subcellular location">
    <subcellularLocation>
        <location evidence="1">Cell membrane</location>
        <topology evidence="1">Multi-pass membrane protein</topology>
    </subcellularLocation>
</comment>
<proteinExistence type="inferred from homology"/>
<evidence type="ECO:0000256" key="5">
    <source>
        <dbReference type="ARBA" id="ARBA00023136"/>
    </source>
</evidence>
<evidence type="ECO:0000256" key="7">
    <source>
        <dbReference type="SAM" id="MobiDB-lite"/>
    </source>
</evidence>
<feature type="compositionally biased region" description="Low complexity" evidence="7">
    <location>
        <begin position="649"/>
        <end position="663"/>
    </location>
</feature>
<comment type="similarity">
    <text evidence="6">Belongs to the ABC-4 integral membrane protein family.</text>
</comment>
<evidence type="ECO:0000256" key="4">
    <source>
        <dbReference type="ARBA" id="ARBA00022989"/>
    </source>
</evidence>
<feature type="transmembrane region" description="Helical" evidence="8">
    <location>
        <begin position="333"/>
        <end position="359"/>
    </location>
</feature>
<dbReference type="PANTHER" id="PTHR30572">
    <property type="entry name" value="MEMBRANE COMPONENT OF TRANSPORTER-RELATED"/>
    <property type="match status" value="1"/>
</dbReference>
<dbReference type="InterPro" id="IPR003838">
    <property type="entry name" value="ABC3_permease_C"/>
</dbReference>
<dbReference type="RefSeq" id="WP_212768413.1">
    <property type="nucleotide sequence ID" value="NZ_CP053189.1"/>
</dbReference>
<feature type="transmembrane region" description="Helical" evidence="8">
    <location>
        <begin position="950"/>
        <end position="971"/>
    </location>
</feature>
<dbReference type="InterPro" id="IPR050250">
    <property type="entry name" value="Macrolide_Exporter_MacB"/>
</dbReference>